<reference evidence="2 3" key="1">
    <citation type="submission" date="2015-09" db="EMBL/GenBank/DDBJ databases">
        <title>Trachymyrmex cornetzi WGS genome.</title>
        <authorList>
            <person name="Nygaard S."/>
            <person name="Hu H."/>
            <person name="Boomsma J."/>
            <person name="Zhang G."/>
        </authorList>
    </citation>
    <scope>NUCLEOTIDE SEQUENCE [LARGE SCALE GENOMIC DNA]</scope>
    <source>
        <strain evidence="2">Tcor2-1</strain>
        <tissue evidence="2">Whole body</tissue>
    </source>
</reference>
<protein>
    <submittedName>
        <fullName evidence="2">Uncharacterized protein</fullName>
    </submittedName>
</protein>
<dbReference type="Proteomes" id="UP000078492">
    <property type="component" value="Unassembled WGS sequence"/>
</dbReference>
<keyword evidence="3" id="KW-1185">Reference proteome</keyword>
<dbReference type="AlphaFoldDB" id="A0A195E4Y9"/>
<evidence type="ECO:0000313" key="2">
    <source>
        <dbReference type="EMBL" id="KYN19967.1"/>
    </source>
</evidence>
<feature type="region of interest" description="Disordered" evidence="1">
    <location>
        <begin position="1"/>
        <end position="29"/>
    </location>
</feature>
<organism evidence="2 3">
    <name type="scientific">Trachymyrmex cornetzi</name>
    <dbReference type="NCBI Taxonomy" id="471704"/>
    <lineage>
        <taxon>Eukaryota</taxon>
        <taxon>Metazoa</taxon>
        <taxon>Ecdysozoa</taxon>
        <taxon>Arthropoda</taxon>
        <taxon>Hexapoda</taxon>
        <taxon>Insecta</taxon>
        <taxon>Pterygota</taxon>
        <taxon>Neoptera</taxon>
        <taxon>Endopterygota</taxon>
        <taxon>Hymenoptera</taxon>
        <taxon>Apocrita</taxon>
        <taxon>Aculeata</taxon>
        <taxon>Formicoidea</taxon>
        <taxon>Formicidae</taxon>
        <taxon>Myrmicinae</taxon>
        <taxon>Trachymyrmex</taxon>
    </lineage>
</organism>
<dbReference type="EMBL" id="KQ979657">
    <property type="protein sequence ID" value="KYN19967.1"/>
    <property type="molecule type" value="Genomic_DNA"/>
</dbReference>
<sequence length="29" mass="3084">MKPNWVSRSGFAPNEPGPTVVLTGSNARN</sequence>
<evidence type="ECO:0000313" key="3">
    <source>
        <dbReference type="Proteomes" id="UP000078492"/>
    </source>
</evidence>
<evidence type="ECO:0000256" key="1">
    <source>
        <dbReference type="SAM" id="MobiDB-lite"/>
    </source>
</evidence>
<gene>
    <name evidence="2" type="ORF">ALC57_07737</name>
</gene>
<accession>A0A195E4Y9</accession>
<name>A0A195E4Y9_9HYME</name>
<proteinExistence type="predicted"/>